<dbReference type="InterPro" id="IPR002557">
    <property type="entry name" value="Chitin-bd_dom"/>
</dbReference>
<reference evidence="4 5" key="1">
    <citation type="journal article" date="2023" name="Sci. Data">
        <title>Genome assembly of the Korean intertidal mud-creeper Batillaria attramentaria.</title>
        <authorList>
            <person name="Patra A.K."/>
            <person name="Ho P.T."/>
            <person name="Jun S."/>
            <person name="Lee S.J."/>
            <person name="Kim Y."/>
            <person name="Won Y.J."/>
        </authorList>
    </citation>
    <scope>NUCLEOTIDE SEQUENCE [LARGE SCALE GENOMIC DNA]</scope>
    <source>
        <strain evidence="4">Wonlab-2016</strain>
    </source>
</reference>
<proteinExistence type="predicted"/>
<protein>
    <recommendedName>
        <fullName evidence="3">Chitin-binding type-2 domain-containing protein</fullName>
    </recommendedName>
</protein>
<feature type="region of interest" description="Disordered" evidence="1">
    <location>
        <begin position="233"/>
        <end position="321"/>
    </location>
</feature>
<feature type="compositionally biased region" description="Polar residues" evidence="1">
    <location>
        <begin position="238"/>
        <end position="250"/>
    </location>
</feature>
<feature type="compositionally biased region" description="Low complexity" evidence="1">
    <location>
        <begin position="254"/>
        <end position="290"/>
    </location>
</feature>
<evidence type="ECO:0000313" key="5">
    <source>
        <dbReference type="Proteomes" id="UP001519460"/>
    </source>
</evidence>
<evidence type="ECO:0000313" key="4">
    <source>
        <dbReference type="EMBL" id="KAK7503396.1"/>
    </source>
</evidence>
<organism evidence="4 5">
    <name type="scientific">Batillaria attramentaria</name>
    <dbReference type="NCBI Taxonomy" id="370345"/>
    <lineage>
        <taxon>Eukaryota</taxon>
        <taxon>Metazoa</taxon>
        <taxon>Spiralia</taxon>
        <taxon>Lophotrochozoa</taxon>
        <taxon>Mollusca</taxon>
        <taxon>Gastropoda</taxon>
        <taxon>Caenogastropoda</taxon>
        <taxon>Sorbeoconcha</taxon>
        <taxon>Cerithioidea</taxon>
        <taxon>Batillariidae</taxon>
        <taxon>Batillaria</taxon>
    </lineage>
</organism>
<dbReference type="AlphaFoldDB" id="A0ABD0LV99"/>
<name>A0ABD0LV99_9CAEN</name>
<evidence type="ECO:0000259" key="3">
    <source>
        <dbReference type="PROSITE" id="PS50940"/>
    </source>
</evidence>
<dbReference type="SUPFAM" id="SSF57625">
    <property type="entry name" value="Invertebrate chitin-binding proteins"/>
    <property type="match status" value="2"/>
</dbReference>
<feature type="domain" description="Chitin-binding type-2" evidence="3">
    <location>
        <begin position="21"/>
        <end position="80"/>
    </location>
</feature>
<dbReference type="InterPro" id="IPR036508">
    <property type="entry name" value="Chitin-bd_dom_sf"/>
</dbReference>
<keyword evidence="5" id="KW-1185">Reference proteome</keyword>
<feature type="signal peptide" evidence="2">
    <location>
        <begin position="1"/>
        <end position="21"/>
    </location>
</feature>
<dbReference type="PROSITE" id="PS50940">
    <property type="entry name" value="CHIT_BIND_II"/>
    <property type="match status" value="2"/>
</dbReference>
<dbReference type="SMART" id="SM00494">
    <property type="entry name" value="ChtBD2"/>
    <property type="match status" value="2"/>
</dbReference>
<comment type="caution">
    <text evidence="4">The sequence shown here is derived from an EMBL/GenBank/DDBJ whole genome shotgun (WGS) entry which is preliminary data.</text>
</comment>
<accession>A0ABD0LV99</accession>
<sequence length="327" mass="36538">MAVKFLLASLAVGLWCGAAEADYCHQRAVQDFRADENDCSVFHMCVMGQLVTLNCSPGSVFDEGSHSCVPANSYYDTCSQRMAVKTRCAPGSRELVPHPTLCAQYYDCGATHAQNRIGWESQLRECPYPMVFHAESKRCVQSEAGICGERREPLDQCDYKVNECQGHSSCVPCEVRFPSCRGRADGKNAWGGRPGSPWYVVCHQQRVRSYEMCKQDGAVFIFDDQSGECVKKEEVISTPGSLQQHPQTLHHTGYAPQQPAQPTYQQPAYQPRPTYQNGYQSYQTGYQQGYRPQTGGYQAHAGVQPVSSNSARQQGTQQRSVQYVWLK</sequence>
<feature type="chain" id="PRO_5044861183" description="Chitin-binding type-2 domain-containing protein" evidence="2">
    <location>
        <begin position="22"/>
        <end position="327"/>
    </location>
</feature>
<evidence type="ECO:0000256" key="2">
    <source>
        <dbReference type="SAM" id="SignalP"/>
    </source>
</evidence>
<evidence type="ECO:0000256" key="1">
    <source>
        <dbReference type="SAM" id="MobiDB-lite"/>
    </source>
</evidence>
<gene>
    <name evidence="4" type="ORF">BaRGS_00005317</name>
</gene>
<feature type="domain" description="Chitin-binding type-2" evidence="3">
    <location>
        <begin position="85"/>
        <end position="149"/>
    </location>
</feature>
<dbReference type="Proteomes" id="UP001519460">
    <property type="component" value="Unassembled WGS sequence"/>
</dbReference>
<dbReference type="EMBL" id="JACVVK020000020">
    <property type="protein sequence ID" value="KAK7503396.1"/>
    <property type="molecule type" value="Genomic_DNA"/>
</dbReference>
<dbReference type="Pfam" id="PF01607">
    <property type="entry name" value="CBM_14"/>
    <property type="match status" value="2"/>
</dbReference>
<dbReference type="Gene3D" id="2.170.140.10">
    <property type="entry name" value="Chitin binding domain"/>
    <property type="match status" value="2"/>
</dbReference>
<keyword evidence="2" id="KW-0732">Signal</keyword>
<feature type="compositionally biased region" description="Polar residues" evidence="1">
    <location>
        <begin position="305"/>
        <end position="321"/>
    </location>
</feature>